<sequence length="110" mass="12448">MGLAEFDHDLISRFSRFSAPSHELTIPFETSIVGRINHLWQRSLRGTSEGADVESSTPTELEESVGAPLVLAHQHILRYVYVLCKPTCTDNYVIELHNRRDVGVSRRQAD</sequence>
<proteinExistence type="predicted"/>
<gene>
    <name evidence="1" type="ORF">YALI1_D32342g</name>
</gene>
<accession>A0A1D8NG35</accession>
<evidence type="ECO:0000313" key="1">
    <source>
        <dbReference type="EMBL" id="AOW04582.1"/>
    </source>
</evidence>
<dbReference type="RefSeq" id="XP_068138950.1">
    <property type="nucleotide sequence ID" value="XM_068282849.1"/>
</dbReference>
<reference evidence="1 2" key="1">
    <citation type="journal article" date="2016" name="PLoS ONE">
        <title>Sequence Assembly of Yarrowia lipolytica Strain W29/CLIB89 Shows Transposable Element Diversity.</title>
        <authorList>
            <person name="Magnan C."/>
            <person name="Yu J."/>
            <person name="Chang I."/>
            <person name="Jahn E."/>
            <person name="Kanomata Y."/>
            <person name="Wu J."/>
            <person name="Zeller M."/>
            <person name="Oakes M."/>
            <person name="Baldi P."/>
            <person name="Sandmeyer S."/>
        </authorList>
    </citation>
    <scope>NUCLEOTIDE SEQUENCE [LARGE SCALE GENOMIC DNA]</scope>
    <source>
        <strain evidence="2">CLIB89(W29)</strain>
    </source>
</reference>
<name>A0A1D8NG35_YARLL</name>
<dbReference type="Proteomes" id="UP000182444">
    <property type="component" value="Chromosome 1D"/>
</dbReference>
<evidence type="ECO:0000313" key="2">
    <source>
        <dbReference type="Proteomes" id="UP000182444"/>
    </source>
</evidence>
<dbReference type="EMBL" id="CP017556">
    <property type="protein sequence ID" value="AOW04582.1"/>
    <property type="molecule type" value="Genomic_DNA"/>
</dbReference>
<protein>
    <submittedName>
        <fullName evidence="1">Uncharacterized protein</fullName>
    </submittedName>
</protein>
<organism evidence="1 2">
    <name type="scientific">Yarrowia lipolytica</name>
    <name type="common">Candida lipolytica</name>
    <dbReference type="NCBI Taxonomy" id="4952"/>
    <lineage>
        <taxon>Eukaryota</taxon>
        <taxon>Fungi</taxon>
        <taxon>Dikarya</taxon>
        <taxon>Ascomycota</taxon>
        <taxon>Saccharomycotina</taxon>
        <taxon>Dipodascomycetes</taxon>
        <taxon>Dipodascales</taxon>
        <taxon>Dipodascales incertae sedis</taxon>
        <taxon>Yarrowia</taxon>
    </lineage>
</organism>
<dbReference type="AlphaFoldDB" id="A0A1D8NG35"/>
<dbReference type="GeneID" id="94583460"/>
<dbReference type="VEuPathDB" id="FungiDB:YALI1_D32342g"/>